<protein>
    <submittedName>
        <fullName evidence="2">Uncharacterized protein</fullName>
    </submittedName>
</protein>
<reference evidence="2 3" key="1">
    <citation type="journal article" date="2014" name="BMC Genomics">
        <title>Genome sequencing of four Aureobasidium pullulans varieties: biotechnological potential, stress tolerance, and description of new species.</title>
        <authorList>
            <person name="Gostin Ar C."/>
            <person name="Ohm R.A."/>
            <person name="Kogej T."/>
            <person name="Sonjak S."/>
            <person name="Turk M."/>
            <person name="Zajc J."/>
            <person name="Zalar P."/>
            <person name="Grube M."/>
            <person name="Sun H."/>
            <person name="Han J."/>
            <person name="Sharma A."/>
            <person name="Chiniquy J."/>
            <person name="Ngan C.Y."/>
            <person name="Lipzen A."/>
            <person name="Barry K."/>
            <person name="Grigoriev I.V."/>
            <person name="Gunde-Cimerman N."/>
        </authorList>
    </citation>
    <scope>NUCLEOTIDE SEQUENCE [LARGE SCALE GENOMIC DNA]</scope>
    <source>
        <strain evidence="2 3">EXF-150</strain>
    </source>
</reference>
<organism evidence="2 3">
    <name type="scientific">Aureobasidium pullulans EXF-150</name>
    <dbReference type="NCBI Taxonomy" id="1043002"/>
    <lineage>
        <taxon>Eukaryota</taxon>
        <taxon>Fungi</taxon>
        <taxon>Dikarya</taxon>
        <taxon>Ascomycota</taxon>
        <taxon>Pezizomycotina</taxon>
        <taxon>Dothideomycetes</taxon>
        <taxon>Dothideomycetidae</taxon>
        <taxon>Dothideales</taxon>
        <taxon>Saccotheciaceae</taxon>
        <taxon>Aureobasidium</taxon>
    </lineage>
</organism>
<accession>A0A074XAV3</accession>
<dbReference type="Proteomes" id="UP000030706">
    <property type="component" value="Unassembled WGS sequence"/>
</dbReference>
<sequence>MASSTDREIDGRVDRLGCKIGERRYRVCRGRGRKRHRIIVGNGEVVRGGFEETIKVGATEVERHDDEDKDKDKDKDEDKDEDEDKDKYKDEDKDMADNIEALT</sequence>
<dbReference type="RefSeq" id="XP_029755359.1">
    <property type="nucleotide sequence ID" value="XM_029907386.1"/>
</dbReference>
<evidence type="ECO:0000313" key="2">
    <source>
        <dbReference type="EMBL" id="KEQ79172.1"/>
    </source>
</evidence>
<evidence type="ECO:0000313" key="3">
    <source>
        <dbReference type="Proteomes" id="UP000030706"/>
    </source>
</evidence>
<feature type="compositionally biased region" description="Basic and acidic residues" evidence="1">
    <location>
        <begin position="57"/>
        <end position="76"/>
    </location>
</feature>
<feature type="region of interest" description="Disordered" evidence="1">
    <location>
        <begin position="57"/>
        <end position="103"/>
    </location>
</feature>
<keyword evidence="3" id="KW-1185">Reference proteome</keyword>
<feature type="compositionally biased region" description="Basic and acidic residues" evidence="1">
    <location>
        <begin position="85"/>
        <end position="96"/>
    </location>
</feature>
<dbReference type="HOGENOM" id="CLU_2263238_0_0_1"/>
<gene>
    <name evidence="2" type="ORF">M438DRAFT_359953</name>
</gene>
<dbReference type="GeneID" id="40749692"/>
<evidence type="ECO:0000256" key="1">
    <source>
        <dbReference type="SAM" id="MobiDB-lite"/>
    </source>
</evidence>
<name>A0A074XAV3_AURPU</name>
<proteinExistence type="predicted"/>
<dbReference type="EMBL" id="KL585009">
    <property type="protein sequence ID" value="KEQ79172.1"/>
    <property type="molecule type" value="Genomic_DNA"/>
</dbReference>
<dbReference type="AlphaFoldDB" id="A0A074XAV3"/>